<dbReference type="GO" id="GO:0070530">
    <property type="term" value="F:K63-linked polyubiquitin modification-dependent protein binding"/>
    <property type="evidence" value="ECO:0007669"/>
    <property type="project" value="TreeGrafter"/>
</dbReference>
<reference evidence="9" key="1">
    <citation type="submission" date="2021-02" db="EMBL/GenBank/DDBJ databases">
        <authorList>
            <person name="Nowell W R."/>
        </authorList>
    </citation>
    <scope>NUCLEOTIDE SEQUENCE</scope>
</reference>
<keyword evidence="4" id="KW-0863">Zinc-finger</keyword>
<keyword evidence="10" id="KW-1185">Reference proteome</keyword>
<proteinExistence type="predicted"/>
<dbReference type="PANTHER" id="PTHR16004">
    <property type="entry name" value="RING FINGER PROTEIN 31-RELATED"/>
    <property type="match status" value="1"/>
</dbReference>
<evidence type="ECO:0000256" key="2">
    <source>
        <dbReference type="ARBA" id="ARBA00022723"/>
    </source>
</evidence>
<keyword evidence="3" id="KW-0677">Repeat</keyword>
<feature type="compositionally biased region" description="Polar residues" evidence="7">
    <location>
        <begin position="132"/>
        <end position="142"/>
    </location>
</feature>
<dbReference type="GO" id="GO:0097039">
    <property type="term" value="P:protein linear polyubiquitination"/>
    <property type="evidence" value="ECO:0007669"/>
    <property type="project" value="TreeGrafter"/>
</dbReference>
<dbReference type="Pfam" id="PF22191">
    <property type="entry name" value="IBR_1"/>
    <property type="match status" value="1"/>
</dbReference>
<evidence type="ECO:0000256" key="7">
    <source>
        <dbReference type="SAM" id="MobiDB-lite"/>
    </source>
</evidence>
<organism evidence="9 10">
    <name type="scientific">Rotaria sordida</name>
    <dbReference type="NCBI Taxonomy" id="392033"/>
    <lineage>
        <taxon>Eukaryota</taxon>
        <taxon>Metazoa</taxon>
        <taxon>Spiralia</taxon>
        <taxon>Gnathifera</taxon>
        <taxon>Rotifera</taxon>
        <taxon>Eurotatoria</taxon>
        <taxon>Bdelloidea</taxon>
        <taxon>Philodinida</taxon>
        <taxon>Philodinidae</taxon>
        <taxon>Rotaria</taxon>
    </lineage>
</organism>
<evidence type="ECO:0000259" key="8">
    <source>
        <dbReference type="PROSITE" id="PS51873"/>
    </source>
</evidence>
<dbReference type="Proteomes" id="UP000663870">
    <property type="component" value="Unassembled WGS sequence"/>
</dbReference>
<dbReference type="PANTHER" id="PTHR16004:SF2">
    <property type="entry name" value="E3 UBIQUITIN-PROTEIN LIGASE LUBEL"/>
    <property type="match status" value="1"/>
</dbReference>
<name>A0A813TA26_9BILA</name>
<evidence type="ECO:0000256" key="4">
    <source>
        <dbReference type="ARBA" id="ARBA00022771"/>
    </source>
</evidence>
<keyword evidence="1" id="KW-0808">Transferase</keyword>
<dbReference type="EMBL" id="CAJNOL010000066">
    <property type="protein sequence ID" value="CAF0809103.1"/>
    <property type="molecule type" value="Genomic_DNA"/>
</dbReference>
<dbReference type="AlphaFoldDB" id="A0A813TA26"/>
<evidence type="ECO:0000313" key="9">
    <source>
        <dbReference type="EMBL" id="CAF0809103.1"/>
    </source>
</evidence>
<feature type="region of interest" description="Disordered" evidence="7">
    <location>
        <begin position="132"/>
        <end position="170"/>
    </location>
</feature>
<comment type="caution">
    <text evidence="9">The sequence shown here is derived from an EMBL/GenBank/DDBJ whole genome shotgun (WGS) entry which is preliminary data.</text>
</comment>
<dbReference type="InterPro" id="IPR026254">
    <property type="entry name" value="RNF31-like"/>
</dbReference>
<evidence type="ECO:0000313" key="10">
    <source>
        <dbReference type="Proteomes" id="UP000663870"/>
    </source>
</evidence>
<keyword evidence="6" id="KW-0862">Zinc</keyword>
<keyword evidence="2" id="KW-0479">Metal-binding</keyword>
<feature type="domain" description="RING-type" evidence="8">
    <location>
        <begin position="424"/>
        <end position="660"/>
    </location>
</feature>
<dbReference type="PROSITE" id="PS51873">
    <property type="entry name" value="TRIAD"/>
    <property type="match status" value="1"/>
</dbReference>
<dbReference type="GO" id="GO:0071797">
    <property type="term" value="C:LUBAC complex"/>
    <property type="evidence" value="ECO:0007669"/>
    <property type="project" value="InterPro"/>
</dbReference>
<dbReference type="GO" id="GO:0036435">
    <property type="term" value="F:K48-linked polyubiquitin modification-dependent protein binding"/>
    <property type="evidence" value="ECO:0007669"/>
    <property type="project" value="TreeGrafter"/>
</dbReference>
<dbReference type="GO" id="GO:0008270">
    <property type="term" value="F:zinc ion binding"/>
    <property type="evidence" value="ECO:0007669"/>
    <property type="project" value="UniProtKB-KW"/>
</dbReference>
<protein>
    <recommendedName>
        <fullName evidence="8">RING-type domain-containing protein</fullName>
    </recommendedName>
</protein>
<sequence length="798" mass="92131">MANPFSSYRLIQAERIVKSNIHPNKIKEDLISLIRILAPFKSIAVSNIPEGSSLNRDIVNGLAGKAEILDLLNYFGYIRHNRDEYVYQSPKSDRERERRVNGVSEFRRFYDDLKSAKTGSLNNFEEFIHNSNRHSYSDNSSASDEDQKPRNSSSSTKFVPKTLPRRQEVETGTKATIETVNLFKKSLVTQYDTPPTLGFILRKLALVSFKQKNPHSIEVGDDYIDQTIDQKIRLLKQYDNQMNIPRTDDVYVVCLIRSNFNENEAIEMLHHNRPNLTQPTIQPVSNQSTKISIANSVEPVKKHWKLLSTYKNENNLAPQLLYEDDQWRNVQHLIPAIQKLRQKNNDTDTDEIFLSKMHRLLYSELSNIIGRQVPVKIETLASILCELSMEAIENLDIAAIKNILHSRNDLGFSDNFRTNAINSLSISCPICFTSFPRSQMETMFLCDHKCCLECLKDYYRNNINQIQDSKSLNKLTCFSEEHEITGDTKMNFFIYLEAKLTQWFHNEPDILKMYHDKIFYATRDKQIKKCGNSTCISCFSIDDNDNIGCVYCPHCAFAQCRQCCRKWCPEHAEMSCSEYEEWLADNDPEDPNVQTLKYLSRTAIVCPNSNCQCIYQYQAGGCEHFTCKQCQTEFCRMCSALFYSSKKNTICPQVNCTPKSGLHAHCAPNCFRETRIGQTNIIIKLLNDHDINVIEELEQNEVSTNNICPVEDCERPASPIAGHRFCEICYQQFLCSLIWRYELEPWEIYEDNNLQQMLIKASVTIPANATRQNLIELSQQNLNQLLGKPKKITKPKFS</sequence>
<dbReference type="Gene3D" id="3.30.40.10">
    <property type="entry name" value="Zinc/RING finger domain, C3HC4 (zinc finger)"/>
    <property type="match status" value="1"/>
</dbReference>
<gene>
    <name evidence="9" type="ORF">JXQ802_LOCUS4631</name>
</gene>
<dbReference type="SUPFAM" id="SSF57850">
    <property type="entry name" value="RING/U-box"/>
    <property type="match status" value="2"/>
</dbReference>
<evidence type="ECO:0000256" key="3">
    <source>
        <dbReference type="ARBA" id="ARBA00022737"/>
    </source>
</evidence>
<dbReference type="GO" id="GO:1990450">
    <property type="term" value="F:linear polyubiquitin binding"/>
    <property type="evidence" value="ECO:0007669"/>
    <property type="project" value="TreeGrafter"/>
</dbReference>
<keyword evidence="5" id="KW-0833">Ubl conjugation pathway</keyword>
<evidence type="ECO:0000256" key="1">
    <source>
        <dbReference type="ARBA" id="ARBA00022679"/>
    </source>
</evidence>
<accession>A0A813TA26</accession>
<dbReference type="InterPro" id="IPR013083">
    <property type="entry name" value="Znf_RING/FYVE/PHD"/>
</dbReference>
<dbReference type="GO" id="GO:0061630">
    <property type="term" value="F:ubiquitin protein ligase activity"/>
    <property type="evidence" value="ECO:0007669"/>
    <property type="project" value="TreeGrafter"/>
</dbReference>
<evidence type="ECO:0000256" key="5">
    <source>
        <dbReference type="ARBA" id="ARBA00022786"/>
    </source>
</evidence>
<dbReference type="InterPro" id="IPR044066">
    <property type="entry name" value="TRIAD_supradom"/>
</dbReference>
<evidence type="ECO:0000256" key="6">
    <source>
        <dbReference type="ARBA" id="ARBA00022833"/>
    </source>
</evidence>